<dbReference type="RefSeq" id="WP_014959795.1">
    <property type="nucleotide sequence ID" value="NZ_MPOJ01000006.1"/>
</dbReference>
<sequence length="352" mass="38670">MKVTTLGIDIAKTVFHLIGLDARGHEVLNKKVSRSHLTKTIQNLPPCRIAMESCGSANYWGREFEKMGHAIVLIPPQYVKPFVRTNKNDANDARAICEAALRPSIPTVPVKTEDAQDIQSLHRSRQLLIGFRTATINHIRGILLEYGIVLGQSPKKVGGELERLVNDPECGLSPSLRETLRVIGAELAGLESKLEDFDTWIENLAKRHPVCKRLMTVPGVGVLTATVLVALVGDPFRFRNGRHFAAYLGLVPKQHSSGGKNVLLGISKRGDTYLRTLLIHGGRAMVRSVMKIAAAGKEPAGRNTWILSLYERRGYNRTAVAVANKNARVLWALLTKEDAVYSPAGPALRKTA</sequence>
<dbReference type="Pfam" id="PF01548">
    <property type="entry name" value="DEDD_Tnp_IS110"/>
    <property type="match status" value="1"/>
</dbReference>
<dbReference type="GO" id="GO:0006313">
    <property type="term" value="P:DNA transposition"/>
    <property type="evidence" value="ECO:0007669"/>
    <property type="project" value="InterPro"/>
</dbReference>
<dbReference type="PANTHER" id="PTHR33055">
    <property type="entry name" value="TRANSPOSASE FOR INSERTION SEQUENCE ELEMENT IS1111A"/>
    <property type="match status" value="1"/>
</dbReference>
<dbReference type="EMBL" id="MPOJ01000006">
    <property type="protein sequence ID" value="OOH73981.1"/>
    <property type="molecule type" value="Genomic_DNA"/>
</dbReference>
<dbReference type="GO" id="GO:0004803">
    <property type="term" value="F:transposase activity"/>
    <property type="evidence" value="ECO:0007669"/>
    <property type="project" value="InterPro"/>
</dbReference>
<dbReference type="InterPro" id="IPR047650">
    <property type="entry name" value="Transpos_IS110"/>
</dbReference>
<dbReference type="GO" id="GO:0003677">
    <property type="term" value="F:DNA binding"/>
    <property type="evidence" value="ECO:0007669"/>
    <property type="project" value="InterPro"/>
</dbReference>
<feature type="domain" description="Transposase IS116/IS110/IS902 C-terminal" evidence="2">
    <location>
        <begin position="211"/>
        <end position="288"/>
    </location>
</feature>
<dbReference type="Proteomes" id="UP000188586">
    <property type="component" value="Unassembled WGS sequence"/>
</dbReference>
<dbReference type="PANTHER" id="PTHR33055:SF3">
    <property type="entry name" value="PUTATIVE TRANSPOSASE FOR IS117-RELATED"/>
    <property type="match status" value="1"/>
</dbReference>
<evidence type="ECO:0000259" key="2">
    <source>
        <dbReference type="Pfam" id="PF02371"/>
    </source>
</evidence>
<protein>
    <submittedName>
        <fullName evidence="3">Uncharacterized protein</fullName>
    </submittedName>
</protein>
<evidence type="ECO:0000313" key="3">
    <source>
        <dbReference type="EMBL" id="OOH73981.1"/>
    </source>
</evidence>
<dbReference type="Pfam" id="PF02371">
    <property type="entry name" value="Transposase_20"/>
    <property type="match status" value="1"/>
</dbReference>
<name>A0A1V3SX54_9BACT</name>
<accession>A0A1V3SX54</accession>
<dbReference type="InterPro" id="IPR003346">
    <property type="entry name" value="Transposase_20"/>
</dbReference>
<evidence type="ECO:0000259" key="1">
    <source>
        <dbReference type="Pfam" id="PF01548"/>
    </source>
</evidence>
<dbReference type="AlphaFoldDB" id="A0A1V3SX54"/>
<organism evidence="3 4">
    <name type="scientific">Leptospirillum ferriphilum</name>
    <dbReference type="NCBI Taxonomy" id="178606"/>
    <lineage>
        <taxon>Bacteria</taxon>
        <taxon>Pseudomonadati</taxon>
        <taxon>Nitrospirota</taxon>
        <taxon>Nitrospiria</taxon>
        <taxon>Nitrospirales</taxon>
        <taxon>Nitrospiraceae</taxon>
        <taxon>Leptospirillum</taxon>
    </lineage>
</organism>
<evidence type="ECO:0000313" key="4">
    <source>
        <dbReference type="Proteomes" id="UP000188586"/>
    </source>
</evidence>
<dbReference type="OMA" id="RRLMRMP"/>
<proteinExistence type="predicted"/>
<comment type="caution">
    <text evidence="3">The sequence shown here is derived from an EMBL/GenBank/DDBJ whole genome shotgun (WGS) entry which is preliminary data.</text>
</comment>
<reference evidence="3 4" key="1">
    <citation type="submission" date="2016-11" db="EMBL/GenBank/DDBJ databases">
        <title>Comparative genomics of co-occurring bacteria in distinct bioleaching systems unravels niche-specific adaptation.</title>
        <authorList>
            <person name="Zhang X."/>
            <person name="Liu X."/>
            <person name="Yin H."/>
        </authorList>
    </citation>
    <scope>NUCLEOTIDE SEQUENCE [LARGE SCALE GENOMIC DNA]</scope>
    <source>
        <strain evidence="3 4">DX</strain>
    </source>
</reference>
<dbReference type="NCBIfam" id="NF033542">
    <property type="entry name" value="transpos_IS110"/>
    <property type="match status" value="1"/>
</dbReference>
<dbReference type="InterPro" id="IPR002525">
    <property type="entry name" value="Transp_IS110-like_N"/>
</dbReference>
<feature type="domain" description="Transposase IS110-like N-terminal" evidence="1">
    <location>
        <begin position="6"/>
        <end position="146"/>
    </location>
</feature>
<gene>
    <name evidence="3" type="ORF">BOX24_03025</name>
</gene>